<sequence length="422" mass="49406">MFIQTSWNIFQKIGFRFCVIYTLLFALPFPLIAFTFLDGFTDKIDDILWSKIVPYIGETVFNVTIDSSAAFSGSGDTTYDYVQVFCYFLVALLGTLIWSILDRKRPHYWKLLRILVVYITYYLIFFMLVYGFMKVYKLQFPDPRLTRLIQPYGDSSPMGIAWTFMGASKFYTFFAGLSEVLGGLLLISRRTRTFGAFVCVGVMLNVFVMNMSYDIPVKLFSFHLLLFSLFIFLQDWKRVFAVFFTTATTIPRSFPHYFKKRKLNIGLLVIKICFISFLLYSNFSRAIGLENTRGSSAPKPAMYGIYDLKQIVKNNDTIPLIITDKTLWKRIVIQRERHLSIFTMEDEQLRFSSQLDTVYKTLSIDRNEDSYKFKYVLKDSILSLKGTHNGDSIFMEAKQFDLKKFRLINRGFHWINESPYNR</sequence>
<evidence type="ECO:0000313" key="3">
    <source>
        <dbReference type="Proteomes" id="UP000464657"/>
    </source>
</evidence>
<reference evidence="2 3" key="1">
    <citation type="journal article" date="2013" name="Int. J. Syst. Evol. Microbiol.">
        <title>Kordia antarctica sp. nov., isolated from Antarctic seawater.</title>
        <authorList>
            <person name="Baek K."/>
            <person name="Choi A."/>
            <person name="Kang I."/>
            <person name="Lee K."/>
            <person name="Cho J.C."/>
        </authorList>
    </citation>
    <scope>NUCLEOTIDE SEQUENCE [LARGE SCALE GENOMIC DNA]</scope>
    <source>
        <strain evidence="2 3">IMCC3317</strain>
    </source>
</reference>
<dbReference type="KEGG" id="kan:IMCC3317_36520"/>
<dbReference type="OrthoDB" id="102112at2"/>
<feature type="transmembrane region" description="Helical" evidence="1">
    <location>
        <begin position="13"/>
        <end position="37"/>
    </location>
</feature>
<feature type="transmembrane region" description="Helical" evidence="1">
    <location>
        <begin position="219"/>
        <end position="236"/>
    </location>
</feature>
<evidence type="ECO:0008006" key="4">
    <source>
        <dbReference type="Google" id="ProtNLM"/>
    </source>
</evidence>
<feature type="transmembrane region" description="Helical" evidence="1">
    <location>
        <begin position="81"/>
        <end position="101"/>
    </location>
</feature>
<dbReference type="RefSeq" id="WP_160130821.1">
    <property type="nucleotide sequence ID" value="NZ_CP019288.1"/>
</dbReference>
<dbReference type="EMBL" id="CP019288">
    <property type="protein sequence ID" value="QHI38262.1"/>
    <property type="molecule type" value="Genomic_DNA"/>
</dbReference>
<protein>
    <recommendedName>
        <fullName evidence="4">DoxX family protein</fullName>
    </recommendedName>
</protein>
<feature type="transmembrane region" description="Helical" evidence="1">
    <location>
        <begin position="263"/>
        <end position="283"/>
    </location>
</feature>
<keyword evidence="3" id="KW-1185">Reference proteome</keyword>
<proteinExistence type="predicted"/>
<evidence type="ECO:0000256" key="1">
    <source>
        <dbReference type="SAM" id="Phobius"/>
    </source>
</evidence>
<evidence type="ECO:0000313" key="2">
    <source>
        <dbReference type="EMBL" id="QHI38262.1"/>
    </source>
</evidence>
<keyword evidence="1" id="KW-0812">Transmembrane</keyword>
<feature type="transmembrane region" description="Helical" evidence="1">
    <location>
        <begin position="113"/>
        <end position="133"/>
    </location>
</feature>
<keyword evidence="1" id="KW-0472">Membrane</keyword>
<keyword evidence="1" id="KW-1133">Transmembrane helix</keyword>
<accession>A0A7L4ZNM2</accession>
<organism evidence="2 3">
    <name type="scientific">Kordia antarctica</name>
    <dbReference type="NCBI Taxonomy" id="1218801"/>
    <lineage>
        <taxon>Bacteria</taxon>
        <taxon>Pseudomonadati</taxon>
        <taxon>Bacteroidota</taxon>
        <taxon>Flavobacteriia</taxon>
        <taxon>Flavobacteriales</taxon>
        <taxon>Flavobacteriaceae</taxon>
        <taxon>Kordia</taxon>
    </lineage>
</organism>
<name>A0A7L4ZNM2_9FLAO</name>
<dbReference type="Proteomes" id="UP000464657">
    <property type="component" value="Chromosome"/>
</dbReference>
<gene>
    <name evidence="2" type="ORF">IMCC3317_36520</name>
</gene>
<feature type="transmembrane region" description="Helical" evidence="1">
    <location>
        <begin position="170"/>
        <end position="187"/>
    </location>
</feature>
<dbReference type="AlphaFoldDB" id="A0A7L4ZNM2"/>
<feature type="transmembrane region" description="Helical" evidence="1">
    <location>
        <begin position="194"/>
        <end position="213"/>
    </location>
</feature>